<feature type="compositionally biased region" description="Basic and acidic residues" evidence="4">
    <location>
        <begin position="400"/>
        <end position="409"/>
    </location>
</feature>
<feature type="domain" description="CFA20" evidence="5">
    <location>
        <begin position="26"/>
        <end position="207"/>
    </location>
</feature>
<keyword evidence="1 3" id="KW-0853">WD repeat</keyword>
<feature type="compositionally biased region" description="Basic and acidic residues" evidence="4">
    <location>
        <begin position="1881"/>
        <end position="1896"/>
    </location>
</feature>
<feature type="compositionally biased region" description="Basic and acidic residues" evidence="4">
    <location>
        <begin position="1749"/>
        <end position="1759"/>
    </location>
</feature>
<gene>
    <name evidence="6" type="ORF">Cvel_23925</name>
</gene>
<evidence type="ECO:0000256" key="1">
    <source>
        <dbReference type="ARBA" id="ARBA00022574"/>
    </source>
</evidence>
<feature type="compositionally biased region" description="Low complexity" evidence="4">
    <location>
        <begin position="1353"/>
        <end position="1369"/>
    </location>
</feature>
<evidence type="ECO:0000313" key="6">
    <source>
        <dbReference type="EMBL" id="CEM36211.1"/>
    </source>
</evidence>
<evidence type="ECO:0000256" key="4">
    <source>
        <dbReference type="SAM" id="MobiDB-lite"/>
    </source>
</evidence>
<feature type="compositionally biased region" description="Low complexity" evidence="4">
    <location>
        <begin position="1936"/>
        <end position="1947"/>
    </location>
</feature>
<feature type="region of interest" description="Disordered" evidence="4">
    <location>
        <begin position="1881"/>
        <end position="1952"/>
    </location>
</feature>
<protein>
    <recommendedName>
        <fullName evidence="5">CFA20 domain-containing protein</fullName>
    </recommendedName>
</protein>
<feature type="compositionally biased region" description="Low complexity" evidence="4">
    <location>
        <begin position="233"/>
        <end position="243"/>
    </location>
</feature>
<dbReference type="PANTHER" id="PTHR13720">
    <property type="entry name" value="WD-40 REPEAT PROTEIN"/>
    <property type="match status" value="1"/>
</dbReference>
<evidence type="ECO:0000259" key="5">
    <source>
        <dbReference type="Pfam" id="PF05018"/>
    </source>
</evidence>
<sequence length="2254" mass="238667">MALAGTQSGGGGGSRQSSPPRHEFIWQFPFVNVFKAFDVSGSSATCQRVGDVSEELDRSIGKRVQRISGAVSANNFIQIPGPKARIRSLGLTGAYIDLHIRPTPGKFFVIHLDVVTADQTVVRLSLSNMFRETKAVSRVIHCPCNPPPKWSIVVVHVPSVLSLHSRAVPGVHSLKAIQICSNVLVRNVYTSDTLYIPPELPREMKFSMRPEEEDPSEWREKYGWVEIPQNQNSRSALSSVAASAKRRQTQTGGERGRPSGAAQQVGSSPQQLPSSSQRPASSQQKAQEVREGRGMEESPQGPALSLGAQEPAAPLSLPQAQTQTRDHEENVSPNIVTMAASLSLGKGDIGGDKEGDGQSRRIDNQFSFSADSPNPPPTFQLVGNPLGLDRGTSSAVQPSGREREGERKAQTGSVGSARRLRSSTSQRPRVSPLPPPRSISASKLTEHSSPKPLPATQTMASHLGSRSALEAVRVMGRSAVAASKCQPCFWLRQDALRDSEGLPPPLVSVCQNTVVVTECSFGTAGEGGEGSERGDAAGEASFSHQQWIVQRCFFGHESPVEVLTVSDDGRLVASAENGSRGPHVRLWYVAEFSGAGLTGGAATSWAGGGMLSSSSVPFLRCLAAFSLPQLLHVKRLAFDSTSRGLAAVGSDGQRRTQIQIWDVSRAVLVARQVSDFPISCLRWSPFEDLRLVSCGRENVRFWRIKSGHLSALAVSLEGLARNREFTELCFERPKHAKQVFVGSDLPVNSHVFVGSADGAVLQIGYGDQKVRQVFRLHDGFAIRNIGVSEKCCVTAAEDGHVRVWRLPLDFRSFFLHALHQSPAVAAEVSPDGRRVLCGTEDGNVGMLDLHSQKYSTVARHHRMEIRDAAVSMAAQELYTVSKDRSIRVWSLPAVMQLMEFESGERERKNEEPCRVASHPSAHFLAVGFVSGSVRVLDLDSGSLVTEGRQHFSPIVALEFLPDPDSDAPRPPCFLLALCATGALSLYHEETGFQLTRSAENPGLPAVVVERDSTTAGGAGGCLKGSPLVTSPNGLLLARFAGAKSVAIVGFPSLRLLERIRIGGPTSAVVTSFAFSEDNSAVAVASSDSRLRVYPLGVVALGVEGEGLGGAEKGGLRGTAGGLRCAYSVPLLSGAVGGLWLSSYSSVPFPESAGLGAERLRLHGFGREAAEREEINKARARQVQVAITGGADKQIKVWDLTDSAAKGTGVHKGGGSLLSGLSMSTFESPPPFQCFVGHSALPFKILTTGSHVVSVSEGEVFVWRFQGPFLQALNDARVPAFVTGGTAGMEVEEVHPSVHATKTGGLRTERVVQEEVSASEVVESRAVAAVAEKGGEAWSAMTERGDQVMDAGGLPSVSGGSPSPPGLVSSRDLTGGQLRGEIEGLLREGDEEEMRGEAVVEEGRGGRTLPLLRQEESIKFRPLHVCGSSASTCATPFVWRPQLGLILHSVGNCVHVENLRDPLTEEESGKIGLRAQQGEGEGDGDGVSLGSSSKRRYSLLASDVHEALRGAVRALALSEDGTVAATVHRLESQSGQAGVRTLLALWGVEKCVVSCLSELSEEYNEGLPRLLFVGGGPSENPRVRLPTYVVTSCVSSTEGEVGVLRQDVFCCSEGLVRARGAEGKFRPISWVSSLCTSSCTLGSTLVASEGGAHVGCHDEWVTLGEGVCLFWQVLRLRREAKSLFQGGKESKGRVVSSRQKQTGASDQVAAEGEDQFVVELQHQQMQSFPEYLVSSSSSSSSASASAHETATTEKEKDLRAGRGHISAGKPPLFTCAGLTRAGKWGPALLFVGTNQGSVICVDFDRNRLLFEALLQHSPIDAIGLSLDGASLVAAFSPAASVCRFRVDALVKQAVARGTQSKGSQGAASHVFKRHDLTKKENWWKRSERGVSEGDRPAAVEGEGETAIMEEGGASSSALSFVPSERGRAPPQRGGGSSSAPAGGAPPAAEGRDLSLPYLPVDGRVVCLQFDGGAEEGLVATGSNSVWYLNLVEKVSVRLHGAHTGPPSVVASSSSISPPWVRGEGGQQQRQVLLASAAADLSVRVWSVSLCVSPSQVADDVARPQHVALFAVPYRCSDLCFLALPCPSGRMLSDGKGETETSPLLLGTFTDGAVRLFDSEQMKAVAKIGLGDEGDAPFRVATVEAGLAVVGTRRGFVVLLEVFREEDDEEADGEGVAGEVERGEGSPVGAATVPPAPLSVGARMSVEDRGSGGSVCSVAVARGVPRGGGGGAVVAVAWTSGVVRVYKVEERGATEG</sequence>
<feature type="compositionally biased region" description="Low complexity" evidence="4">
    <location>
        <begin position="263"/>
        <end position="284"/>
    </location>
</feature>
<feature type="region of interest" description="Disordered" evidence="4">
    <location>
        <begin position="2167"/>
        <end position="2194"/>
    </location>
</feature>
<dbReference type="InterPro" id="IPR011044">
    <property type="entry name" value="Quino_amine_DH_bsu"/>
</dbReference>
<accession>A0A0G4GYI6</accession>
<feature type="region of interest" description="Disordered" evidence="4">
    <location>
        <begin position="1353"/>
        <end position="1373"/>
    </location>
</feature>
<dbReference type="PANTHER" id="PTHR13720:SF24">
    <property type="entry name" value="WD REPEAT-CONTAINING PROTEIN 90"/>
    <property type="match status" value="1"/>
</dbReference>
<feature type="compositionally biased region" description="Basic and acidic residues" evidence="4">
    <location>
        <begin position="349"/>
        <end position="363"/>
    </location>
</feature>
<keyword evidence="2" id="KW-0677">Repeat</keyword>
<dbReference type="SUPFAM" id="SSF50998">
    <property type="entry name" value="Quinoprotein alcohol dehydrogenase-like"/>
    <property type="match status" value="2"/>
</dbReference>
<name>A0A0G4GYI6_9ALVE</name>
<feature type="non-terminal residue" evidence="6">
    <location>
        <position position="2254"/>
    </location>
</feature>
<dbReference type="InterPro" id="IPR011047">
    <property type="entry name" value="Quinoprotein_ADH-like_sf"/>
</dbReference>
<dbReference type="InterPro" id="IPR001680">
    <property type="entry name" value="WD40_rpt"/>
</dbReference>
<feature type="repeat" description="WD" evidence="3">
    <location>
        <begin position="858"/>
        <end position="891"/>
    </location>
</feature>
<evidence type="ECO:0000256" key="2">
    <source>
        <dbReference type="ARBA" id="ARBA00022737"/>
    </source>
</evidence>
<dbReference type="PROSITE" id="PS50082">
    <property type="entry name" value="WD_REPEATS_2"/>
    <property type="match status" value="2"/>
</dbReference>
<dbReference type="Pfam" id="PF05018">
    <property type="entry name" value="CFA20_dom"/>
    <property type="match status" value="1"/>
</dbReference>
<feature type="region of interest" description="Disordered" evidence="4">
    <location>
        <begin position="233"/>
        <end position="308"/>
    </location>
</feature>
<feature type="region of interest" description="Disordered" evidence="4">
    <location>
        <begin position="1466"/>
        <end position="1489"/>
    </location>
</feature>
<organism evidence="6">
    <name type="scientific">Chromera velia CCMP2878</name>
    <dbReference type="NCBI Taxonomy" id="1169474"/>
    <lineage>
        <taxon>Eukaryota</taxon>
        <taxon>Sar</taxon>
        <taxon>Alveolata</taxon>
        <taxon>Colpodellida</taxon>
        <taxon>Chromeraceae</taxon>
        <taxon>Chromera</taxon>
    </lineage>
</organism>
<feature type="region of interest" description="Disordered" evidence="4">
    <location>
        <begin position="342"/>
        <end position="462"/>
    </location>
</feature>
<dbReference type="InterPro" id="IPR050630">
    <property type="entry name" value="WD_repeat_EMAP"/>
</dbReference>
<feature type="region of interest" description="Disordered" evidence="4">
    <location>
        <begin position="1738"/>
        <end position="1762"/>
    </location>
</feature>
<dbReference type="SUPFAM" id="SSF50969">
    <property type="entry name" value="YVTN repeat-like/Quinoprotein amine dehydrogenase"/>
    <property type="match status" value="1"/>
</dbReference>
<dbReference type="VEuPathDB" id="CryptoDB:Cvel_23925"/>
<dbReference type="Pfam" id="PF00400">
    <property type="entry name" value="WD40"/>
    <property type="match status" value="2"/>
</dbReference>
<dbReference type="EMBL" id="CDMZ01001686">
    <property type="protein sequence ID" value="CEM36211.1"/>
    <property type="molecule type" value="Genomic_DNA"/>
</dbReference>
<evidence type="ECO:0000256" key="3">
    <source>
        <dbReference type="PROSITE-ProRule" id="PRU00221"/>
    </source>
</evidence>
<reference evidence="6" key="1">
    <citation type="submission" date="2014-11" db="EMBL/GenBank/DDBJ databases">
        <authorList>
            <person name="Otto D Thomas"/>
            <person name="Naeem Raeece"/>
        </authorList>
    </citation>
    <scope>NUCLEOTIDE SEQUENCE</scope>
</reference>
<dbReference type="InterPro" id="IPR015943">
    <property type="entry name" value="WD40/YVTN_repeat-like_dom_sf"/>
</dbReference>
<dbReference type="Gene3D" id="2.130.10.10">
    <property type="entry name" value="YVTN repeat-like/Quinoprotein amine dehydrogenase"/>
    <property type="match status" value="4"/>
</dbReference>
<dbReference type="SMART" id="SM00320">
    <property type="entry name" value="WD40"/>
    <property type="match status" value="12"/>
</dbReference>
<feature type="compositionally biased region" description="Basic and acidic residues" evidence="4">
    <location>
        <begin position="287"/>
        <end position="296"/>
    </location>
</feature>
<dbReference type="InterPro" id="IPR007714">
    <property type="entry name" value="CFA20_dom"/>
</dbReference>
<feature type="repeat" description="WD" evidence="3">
    <location>
        <begin position="1186"/>
        <end position="1207"/>
    </location>
</feature>
<proteinExistence type="predicted"/>